<organism evidence="1 2">
    <name type="scientific">Durusdinium trenchii</name>
    <dbReference type="NCBI Taxonomy" id="1381693"/>
    <lineage>
        <taxon>Eukaryota</taxon>
        <taxon>Sar</taxon>
        <taxon>Alveolata</taxon>
        <taxon>Dinophyceae</taxon>
        <taxon>Suessiales</taxon>
        <taxon>Symbiodiniaceae</taxon>
        <taxon>Durusdinium</taxon>
    </lineage>
</organism>
<gene>
    <name evidence="1" type="ORF">CCMP2556_LOCUS41863</name>
</gene>
<dbReference type="Proteomes" id="UP001642484">
    <property type="component" value="Unassembled WGS sequence"/>
</dbReference>
<proteinExistence type="predicted"/>
<evidence type="ECO:0000313" key="1">
    <source>
        <dbReference type="EMBL" id="CAK9086408.1"/>
    </source>
</evidence>
<evidence type="ECO:0000313" key="2">
    <source>
        <dbReference type="Proteomes" id="UP001642484"/>
    </source>
</evidence>
<reference evidence="1 2" key="1">
    <citation type="submission" date="2024-02" db="EMBL/GenBank/DDBJ databases">
        <authorList>
            <person name="Chen Y."/>
            <person name="Shah S."/>
            <person name="Dougan E. K."/>
            <person name="Thang M."/>
            <person name="Chan C."/>
        </authorList>
    </citation>
    <scope>NUCLEOTIDE SEQUENCE [LARGE SCALE GENOMIC DNA]</scope>
</reference>
<keyword evidence="2" id="KW-1185">Reference proteome</keyword>
<feature type="non-terminal residue" evidence="1">
    <location>
        <position position="149"/>
    </location>
</feature>
<accession>A0ABP0QFJ0</accession>
<dbReference type="EMBL" id="CAXAMN010024395">
    <property type="protein sequence ID" value="CAK9086408.1"/>
    <property type="molecule type" value="Genomic_DNA"/>
</dbReference>
<name>A0ABP0QFJ0_9DINO</name>
<sequence length="149" mass="16365">MRDPRGVLLRTRGHERRALSRLLRDALDVAWPVLRFGPPPLPARACYRVPIGASRASYGVWVKAHKAVSLETHLSSKRKLPRCPKWDQTVTKSSVGYGNVHEDGLLDATVSCGFWKAVLRLLHSDAVGATAPGPGCLSVCFGGKERRLE</sequence>
<comment type="caution">
    <text evidence="1">The sequence shown here is derived from an EMBL/GenBank/DDBJ whole genome shotgun (WGS) entry which is preliminary data.</text>
</comment>
<protein>
    <submittedName>
        <fullName evidence="1">Uncharacterized protein</fullName>
    </submittedName>
</protein>